<accession>A0A9X2TF81</accession>
<feature type="domain" description="Core-binding (CB)" evidence="8">
    <location>
        <begin position="65"/>
        <end position="154"/>
    </location>
</feature>
<feature type="region of interest" description="Disordered" evidence="6">
    <location>
        <begin position="1"/>
        <end position="33"/>
    </location>
</feature>
<dbReference type="Gene3D" id="1.10.443.10">
    <property type="entry name" value="Intergrase catalytic core"/>
    <property type="match status" value="1"/>
</dbReference>
<feature type="compositionally biased region" description="Basic residues" evidence="6">
    <location>
        <begin position="1"/>
        <end position="11"/>
    </location>
</feature>
<dbReference type="Pfam" id="PF00589">
    <property type="entry name" value="Phage_integrase"/>
    <property type="match status" value="1"/>
</dbReference>
<evidence type="ECO:0000256" key="2">
    <source>
        <dbReference type="ARBA" id="ARBA00022908"/>
    </source>
</evidence>
<evidence type="ECO:0000259" key="8">
    <source>
        <dbReference type="PROSITE" id="PS51900"/>
    </source>
</evidence>
<dbReference type="GO" id="GO:0015074">
    <property type="term" value="P:DNA integration"/>
    <property type="evidence" value="ECO:0007669"/>
    <property type="project" value="UniProtKB-KW"/>
</dbReference>
<sequence>MASLRKHKGRYSARFYDSNRSPKRKEVALGTSRKSVAEPKLRRLEEAYGRGDYDPWNGGWVLENETVEDAIGQFLDSKRRDGLQESTLDGYEYKLNNFARHTPVGAMMRDVQPDHVHSYVHARVNEGQSNESTPSNATKRSRHRHVKAFFSWAEENELVDESPVEEVPKPRKEEKEKAFLKPEDVEKLLRTIDAHRKMKEDEPGPTPRDTWLKQMVRVAVGTGLRRGELLNLRWGDIDLDSGRLVVRNRDNFTAKNGNERTVPLRGDALDTVREMHEARTPLDNEPVFVDANDDVPKPDRVSKRFKFYVRKAKLSDREELSFHSCRHTTGSWLSMQGVPLRIISEILGHSNTQVTEMYSHLSPEAMNQAMEETFD</sequence>
<dbReference type="EMBL" id="JANUAU010000001">
    <property type="protein sequence ID" value="MCS3676231.1"/>
    <property type="molecule type" value="Genomic_DNA"/>
</dbReference>
<dbReference type="Proteomes" id="UP001155027">
    <property type="component" value="Unassembled WGS sequence"/>
</dbReference>
<organism evidence="9 10">
    <name type="scientific">Salinibacter ruber</name>
    <dbReference type="NCBI Taxonomy" id="146919"/>
    <lineage>
        <taxon>Bacteria</taxon>
        <taxon>Pseudomonadati</taxon>
        <taxon>Rhodothermota</taxon>
        <taxon>Rhodothermia</taxon>
        <taxon>Rhodothermales</taxon>
        <taxon>Salinibacteraceae</taxon>
        <taxon>Salinibacter</taxon>
    </lineage>
</organism>
<name>A0A9X2TF81_9BACT</name>
<evidence type="ECO:0000256" key="3">
    <source>
        <dbReference type="ARBA" id="ARBA00023125"/>
    </source>
</evidence>
<dbReference type="CDD" id="cd00796">
    <property type="entry name" value="INT_Rci_Hp1_C"/>
    <property type="match status" value="1"/>
</dbReference>
<evidence type="ECO:0000313" key="10">
    <source>
        <dbReference type="Proteomes" id="UP001155027"/>
    </source>
</evidence>
<dbReference type="InterPro" id="IPR044068">
    <property type="entry name" value="CB"/>
</dbReference>
<dbReference type="PROSITE" id="PS51898">
    <property type="entry name" value="TYR_RECOMBINASE"/>
    <property type="match status" value="1"/>
</dbReference>
<dbReference type="PANTHER" id="PTHR30349">
    <property type="entry name" value="PHAGE INTEGRASE-RELATED"/>
    <property type="match status" value="1"/>
</dbReference>
<dbReference type="InterPro" id="IPR010998">
    <property type="entry name" value="Integrase_recombinase_N"/>
</dbReference>
<dbReference type="InterPro" id="IPR013762">
    <property type="entry name" value="Integrase-like_cat_sf"/>
</dbReference>
<keyword evidence="3 5" id="KW-0238">DNA-binding</keyword>
<comment type="similarity">
    <text evidence="1">Belongs to the 'phage' integrase family.</text>
</comment>
<feature type="domain" description="Tyr recombinase" evidence="7">
    <location>
        <begin position="175"/>
        <end position="371"/>
    </location>
</feature>
<dbReference type="GO" id="GO:0003677">
    <property type="term" value="F:DNA binding"/>
    <property type="evidence" value="ECO:0007669"/>
    <property type="project" value="UniProtKB-UniRule"/>
</dbReference>
<proteinExistence type="inferred from homology"/>
<keyword evidence="4" id="KW-0233">DNA recombination</keyword>
<dbReference type="SUPFAM" id="SSF56349">
    <property type="entry name" value="DNA breaking-rejoining enzymes"/>
    <property type="match status" value="1"/>
</dbReference>
<dbReference type="RefSeq" id="WP_259079089.1">
    <property type="nucleotide sequence ID" value="NZ_JANUAU010000001.1"/>
</dbReference>
<dbReference type="InterPro" id="IPR050090">
    <property type="entry name" value="Tyrosine_recombinase_XerCD"/>
</dbReference>
<evidence type="ECO:0000256" key="4">
    <source>
        <dbReference type="ARBA" id="ARBA00023172"/>
    </source>
</evidence>
<evidence type="ECO:0000256" key="5">
    <source>
        <dbReference type="PROSITE-ProRule" id="PRU01248"/>
    </source>
</evidence>
<keyword evidence="2" id="KW-0229">DNA integration</keyword>
<evidence type="ECO:0000313" key="9">
    <source>
        <dbReference type="EMBL" id="MCS3676231.1"/>
    </source>
</evidence>
<dbReference type="GO" id="GO:0006310">
    <property type="term" value="P:DNA recombination"/>
    <property type="evidence" value="ECO:0007669"/>
    <property type="project" value="UniProtKB-KW"/>
</dbReference>
<dbReference type="InterPro" id="IPR002104">
    <property type="entry name" value="Integrase_catalytic"/>
</dbReference>
<protein>
    <submittedName>
        <fullName evidence="9">Integrase</fullName>
    </submittedName>
</protein>
<dbReference type="PANTHER" id="PTHR30349:SF41">
    <property type="entry name" value="INTEGRASE_RECOMBINASE PROTEIN MJ0367-RELATED"/>
    <property type="match status" value="1"/>
</dbReference>
<evidence type="ECO:0000256" key="6">
    <source>
        <dbReference type="SAM" id="MobiDB-lite"/>
    </source>
</evidence>
<comment type="caution">
    <text evidence="9">The sequence shown here is derived from an EMBL/GenBank/DDBJ whole genome shotgun (WGS) entry which is preliminary data.</text>
</comment>
<dbReference type="InterPro" id="IPR011010">
    <property type="entry name" value="DNA_brk_join_enz"/>
</dbReference>
<dbReference type="AlphaFoldDB" id="A0A9X2TF81"/>
<evidence type="ECO:0000256" key="1">
    <source>
        <dbReference type="ARBA" id="ARBA00008857"/>
    </source>
</evidence>
<dbReference type="Gene3D" id="1.10.150.130">
    <property type="match status" value="1"/>
</dbReference>
<gene>
    <name evidence="9" type="ORF">GGP71_000127</name>
</gene>
<reference evidence="9" key="1">
    <citation type="submission" date="2022-08" db="EMBL/GenBank/DDBJ databases">
        <title>Genomic Encyclopedia of Type Strains, Phase V (KMG-V): Genome sequencing to study the core and pangenomes of soil and plant-associated prokaryotes.</title>
        <authorList>
            <person name="Whitman W."/>
        </authorList>
    </citation>
    <scope>NUCLEOTIDE SEQUENCE</scope>
    <source>
        <strain evidence="9">0</strain>
    </source>
</reference>
<evidence type="ECO:0000259" key="7">
    <source>
        <dbReference type="PROSITE" id="PS51898"/>
    </source>
</evidence>
<dbReference type="PROSITE" id="PS51900">
    <property type="entry name" value="CB"/>
    <property type="match status" value="1"/>
</dbReference>